<protein>
    <submittedName>
        <fullName evidence="6">L-threonine dehydratase catabolic TdcB</fullName>
        <ecNumber evidence="6">4.3.1.19</ecNumber>
    </submittedName>
</protein>
<dbReference type="CDD" id="cd01562">
    <property type="entry name" value="Thr-dehyd"/>
    <property type="match status" value="1"/>
</dbReference>
<feature type="domain" description="Tryptophan synthase beta chain-like PALP" evidence="5">
    <location>
        <begin position="15"/>
        <end position="304"/>
    </location>
</feature>
<dbReference type="STRING" id="1094715.GCA_000236165_03185"/>
<dbReference type="FunFam" id="3.40.50.1100:FF:000005">
    <property type="entry name" value="Threonine dehydratase catabolic"/>
    <property type="match status" value="1"/>
</dbReference>
<dbReference type="NCBIfam" id="NF005292">
    <property type="entry name" value="PRK06815.1"/>
    <property type="match status" value="1"/>
</dbReference>
<name>A0A377GE71_9GAMM</name>
<sequence length="319" mass="34485">MFDIKAEVVDAENRIRHHIRETPLDFSVPLSNLTQVNLFLKCENLQYTGSFKVRGALNALLSINNRQQKGIVAASTGNHGAAIAYGLNKLNLPGIIFLPENAAATKKENIGYYTQSLKLYGRDCVETELHALEYAKEQGMMYISPYNHLQVIAGQGTIGLELKRQLDSIDVIFVPVGGGGLIGGVSGYIKAVSPKTKIVGCLPEHSPVMSESVKAGKIISLETLPTLSDATAGGLEPNSMTFDLCRDYVDEFILVSENEIKAALLTVLNMHHLLVEGAAAVALAAFLKCAPLYQNKNAVVLLSGANISLETLKKVLTNY</sequence>
<evidence type="ECO:0000256" key="2">
    <source>
        <dbReference type="ARBA" id="ARBA00010869"/>
    </source>
</evidence>
<dbReference type="Proteomes" id="UP000254554">
    <property type="component" value="Unassembled WGS sequence"/>
</dbReference>
<evidence type="ECO:0000256" key="4">
    <source>
        <dbReference type="ARBA" id="ARBA00023239"/>
    </source>
</evidence>
<dbReference type="InterPro" id="IPR001926">
    <property type="entry name" value="TrpB-like_PALP"/>
</dbReference>
<keyword evidence="7" id="KW-1185">Reference proteome</keyword>
<evidence type="ECO:0000259" key="5">
    <source>
        <dbReference type="Pfam" id="PF00291"/>
    </source>
</evidence>
<dbReference type="RefSeq" id="WP_019350323.1">
    <property type="nucleotide sequence ID" value="NZ_JAPHOO010000002.1"/>
</dbReference>
<dbReference type="GeneID" id="93294064"/>
<dbReference type="Pfam" id="PF00291">
    <property type="entry name" value="PALP"/>
    <property type="match status" value="1"/>
</dbReference>
<evidence type="ECO:0000313" key="6">
    <source>
        <dbReference type="EMBL" id="STO23095.1"/>
    </source>
</evidence>
<reference evidence="6 7" key="1">
    <citation type="submission" date="2018-06" db="EMBL/GenBank/DDBJ databases">
        <authorList>
            <consortium name="Pathogen Informatics"/>
            <person name="Doyle S."/>
        </authorList>
    </citation>
    <scope>NUCLEOTIDE SEQUENCE [LARGE SCALE GENOMIC DNA]</scope>
    <source>
        <strain evidence="6 7">NCTC11370</strain>
    </source>
</reference>
<evidence type="ECO:0000313" key="7">
    <source>
        <dbReference type="Proteomes" id="UP000254554"/>
    </source>
</evidence>
<dbReference type="GO" id="GO:0009097">
    <property type="term" value="P:isoleucine biosynthetic process"/>
    <property type="evidence" value="ECO:0007669"/>
    <property type="project" value="TreeGrafter"/>
</dbReference>
<dbReference type="Gene3D" id="3.40.50.1100">
    <property type="match status" value="2"/>
</dbReference>
<dbReference type="GO" id="GO:0004794">
    <property type="term" value="F:threonine deaminase activity"/>
    <property type="evidence" value="ECO:0007669"/>
    <property type="project" value="UniProtKB-EC"/>
</dbReference>
<dbReference type="AlphaFoldDB" id="A0A377GE71"/>
<dbReference type="GO" id="GO:0006565">
    <property type="term" value="P:L-serine catabolic process"/>
    <property type="evidence" value="ECO:0007669"/>
    <property type="project" value="TreeGrafter"/>
</dbReference>
<organism evidence="6 7">
    <name type="scientific">Fluoribacter dumoffii</name>
    <dbReference type="NCBI Taxonomy" id="463"/>
    <lineage>
        <taxon>Bacteria</taxon>
        <taxon>Pseudomonadati</taxon>
        <taxon>Pseudomonadota</taxon>
        <taxon>Gammaproteobacteria</taxon>
        <taxon>Legionellales</taxon>
        <taxon>Legionellaceae</taxon>
        <taxon>Fluoribacter</taxon>
    </lineage>
</organism>
<dbReference type="GO" id="GO:0006567">
    <property type="term" value="P:L-threonine catabolic process"/>
    <property type="evidence" value="ECO:0007669"/>
    <property type="project" value="TreeGrafter"/>
</dbReference>
<accession>A0A377GE71</accession>
<evidence type="ECO:0000256" key="1">
    <source>
        <dbReference type="ARBA" id="ARBA00001933"/>
    </source>
</evidence>
<comment type="similarity">
    <text evidence="2">Belongs to the serine/threonine dehydratase family.</text>
</comment>
<keyword evidence="4 6" id="KW-0456">Lyase</keyword>
<evidence type="ECO:0000256" key="3">
    <source>
        <dbReference type="ARBA" id="ARBA00022898"/>
    </source>
</evidence>
<gene>
    <name evidence="6" type="primary">tdcB</name>
    <name evidence="6" type="ORF">NCTC11370_03199</name>
</gene>
<dbReference type="PANTHER" id="PTHR48078:SF6">
    <property type="entry name" value="L-THREONINE DEHYDRATASE CATABOLIC TDCB"/>
    <property type="match status" value="1"/>
</dbReference>
<dbReference type="InterPro" id="IPR036052">
    <property type="entry name" value="TrpB-like_PALP_sf"/>
</dbReference>
<dbReference type="EMBL" id="UGGT01000001">
    <property type="protein sequence ID" value="STO23095.1"/>
    <property type="molecule type" value="Genomic_DNA"/>
</dbReference>
<dbReference type="GO" id="GO:0003941">
    <property type="term" value="F:L-serine ammonia-lyase activity"/>
    <property type="evidence" value="ECO:0007669"/>
    <property type="project" value="TreeGrafter"/>
</dbReference>
<dbReference type="SUPFAM" id="SSF53686">
    <property type="entry name" value="Tryptophan synthase beta subunit-like PLP-dependent enzymes"/>
    <property type="match status" value="1"/>
</dbReference>
<dbReference type="PANTHER" id="PTHR48078">
    <property type="entry name" value="THREONINE DEHYDRATASE, MITOCHONDRIAL-RELATED"/>
    <property type="match status" value="1"/>
</dbReference>
<dbReference type="EC" id="4.3.1.19" evidence="6"/>
<comment type="cofactor">
    <cofactor evidence="1">
        <name>pyridoxal 5'-phosphate</name>
        <dbReference type="ChEBI" id="CHEBI:597326"/>
    </cofactor>
</comment>
<keyword evidence="3" id="KW-0663">Pyridoxal phosphate</keyword>
<dbReference type="InterPro" id="IPR050147">
    <property type="entry name" value="Ser/Thr_Dehydratase"/>
</dbReference>
<proteinExistence type="inferred from homology"/>
<dbReference type="OrthoDB" id="9811476at2"/>